<dbReference type="PANTHER" id="PTHR24166:SF48">
    <property type="entry name" value="PROTEIN VAPYRIN"/>
    <property type="match status" value="1"/>
</dbReference>
<proteinExistence type="predicted"/>
<feature type="repeat" description="ANK" evidence="3">
    <location>
        <begin position="957"/>
        <end position="989"/>
    </location>
</feature>
<evidence type="ECO:0000256" key="1">
    <source>
        <dbReference type="ARBA" id="ARBA00022737"/>
    </source>
</evidence>
<dbReference type="Pfam" id="PF24883">
    <property type="entry name" value="NPHP3_N"/>
    <property type="match status" value="1"/>
</dbReference>
<accession>S8BHY5</accession>
<reference evidence="6" key="2">
    <citation type="submission" date="2013-04" db="EMBL/GenBank/DDBJ databases">
        <title>Genomic mechanisms accounting for the adaptation to parasitism in nematode-trapping fungi.</title>
        <authorList>
            <person name="Ahren D.G."/>
        </authorList>
    </citation>
    <scope>NUCLEOTIDE SEQUENCE [LARGE SCALE GENOMIC DNA]</scope>
    <source>
        <strain evidence="6">CBS 200.50</strain>
    </source>
</reference>
<dbReference type="PRINTS" id="PR01415">
    <property type="entry name" value="ANKYRIN"/>
</dbReference>
<dbReference type="InterPro" id="IPR056884">
    <property type="entry name" value="NPHP3-like_N"/>
</dbReference>
<organism evidence="5 6">
    <name type="scientific">Dactylellina haptotyla (strain CBS 200.50)</name>
    <name type="common">Nematode-trapping fungus</name>
    <name type="synonym">Monacrosporium haptotylum</name>
    <dbReference type="NCBI Taxonomy" id="1284197"/>
    <lineage>
        <taxon>Eukaryota</taxon>
        <taxon>Fungi</taxon>
        <taxon>Dikarya</taxon>
        <taxon>Ascomycota</taxon>
        <taxon>Pezizomycotina</taxon>
        <taxon>Orbiliomycetes</taxon>
        <taxon>Orbiliales</taxon>
        <taxon>Orbiliaceae</taxon>
        <taxon>Dactylellina</taxon>
    </lineage>
</organism>
<evidence type="ECO:0000259" key="4">
    <source>
        <dbReference type="Pfam" id="PF24883"/>
    </source>
</evidence>
<dbReference type="Proteomes" id="UP000015100">
    <property type="component" value="Unassembled WGS sequence"/>
</dbReference>
<dbReference type="OMA" id="WVACQLE"/>
<dbReference type="eggNOG" id="KOG4177">
    <property type="taxonomic scope" value="Eukaryota"/>
</dbReference>
<evidence type="ECO:0000313" key="5">
    <source>
        <dbReference type="EMBL" id="EPS38868.1"/>
    </source>
</evidence>
<dbReference type="InterPro" id="IPR036770">
    <property type="entry name" value="Ankyrin_rpt-contain_sf"/>
</dbReference>
<comment type="caution">
    <text evidence="5">The sequence shown here is derived from an EMBL/GenBank/DDBJ whole genome shotgun (WGS) entry which is preliminary data.</text>
</comment>
<dbReference type="Pfam" id="PF12796">
    <property type="entry name" value="Ank_2"/>
    <property type="match status" value="4"/>
</dbReference>
<evidence type="ECO:0000256" key="2">
    <source>
        <dbReference type="ARBA" id="ARBA00023043"/>
    </source>
</evidence>
<dbReference type="SUPFAM" id="SSF52540">
    <property type="entry name" value="P-loop containing nucleoside triphosphate hydrolases"/>
    <property type="match status" value="1"/>
</dbReference>
<sequence length="1212" mass="135326">MSGLELAASIAGFISLGIECCKGITDYCNSYQGAQRDVELLQEDTSNLMHTLQSLEGAMDDVSLKMEIEQSIAGIFETAKVRVLELSEELKKFIEPDKSKSKRKAMSMKVRILYPFQEKSLQKMRGDISKINEILQQATSSVLLRQQNKINDTIDRVHESVELDKIKDWLKPPDFSPSHSTASDKKSENTGAWFFNNPEFREWKNSSCSVLWVSGGAGRGKTVLCSTAINYLTTGSKRDYTSGIAYLYFDQTNHSVSQEHNMLLRSLVHQLSSQNIASHSNTDGSAPGPLKNLYARNQNGTKPPLTQDLMSTLRSLIGLFSPCYLVADALDECKDRHEFLRFINTIVGQWKIPHVRFLITSRSELDTELPGRNWRGFTVSMEENINGDVRTYVETTLNRADEPLNQWNAEERKAIAKSLIARANGNFRWVACQLEVLRGCFTKKELEQALESLPATLEDTYERTLAAVDESRRESLCQILRWLCFSSRPMRLDEMCEVLAIDFESKPRARYDPEKCLQVNAARYFHQFSNLMSVTTVRMASEEYKELRLAHLSVRDYVLSKKILNSSASFFYITEPIAQRSIAEACIIYLQQFETKEELPTYSEAIKDTPLARYAARYWSQHVQAAIKAAATQPSSEIALPNGIDAQQATVIILIIQFLTQMLRLLGVSSPVLLQISNNQDPLADLNELCVEFLVSQGQSQIRFFDPDTPWLTKPDVSRPLGSVPSALYTAAQAGFLQPVRQLLRQGMDPNVVGGRFGTPLQAAACKGFPDIVALLLENGADPNFRAGDYVYALQGASSYGHEACVKILLDAGAEINGTGGDYHTAIHAAAYNGHVRVIELLAEYGADIDSPEPVENRTPLTIAASQGHTAVAKFLLDQGADILWKDSGGWTALDESAPAGFEALSELLIKHNPDILKSRDKENSTALHHTASQNHPTIVELMLRSGIDPHVGNSRDNRTALFKAVKSGNIEVVQIFLKYGAMVQAVDHKGWTPLHIAAYCGFVEIGELLLENGADVDAGPDGWTPLHIAVVREQLEFIAFLLDNDADVMVQNETGRTAFDCLQFFEDYQNEVIIRRLHIEDNFFTLCGLRSAASRAQNVHVRDLLERGADINARDEGGFTAIYWAACKGHNSTVRLLIESGADVNVRNDSGDSIMDCWLDQETIDLAIEYGFKEMDEEDVSSAAEWSRRHLIGKEMHDLIKERMPRDALPH</sequence>
<dbReference type="Gene3D" id="3.40.50.300">
    <property type="entry name" value="P-loop containing nucleotide triphosphate hydrolases"/>
    <property type="match status" value="1"/>
</dbReference>
<dbReference type="InterPro" id="IPR002110">
    <property type="entry name" value="Ankyrin_rpt"/>
</dbReference>
<dbReference type="EMBL" id="AQGS01000522">
    <property type="protein sequence ID" value="EPS38868.1"/>
    <property type="molecule type" value="Genomic_DNA"/>
</dbReference>
<dbReference type="SUPFAM" id="SSF48403">
    <property type="entry name" value="Ankyrin repeat"/>
    <property type="match status" value="2"/>
</dbReference>
<dbReference type="STRING" id="1284197.S8BHY5"/>
<feature type="repeat" description="ANK" evidence="3">
    <location>
        <begin position="822"/>
        <end position="854"/>
    </location>
</feature>
<keyword evidence="1" id="KW-0677">Repeat</keyword>
<evidence type="ECO:0000313" key="6">
    <source>
        <dbReference type="Proteomes" id="UP000015100"/>
    </source>
</evidence>
<feature type="repeat" description="ANK" evidence="3">
    <location>
        <begin position="756"/>
        <end position="788"/>
    </location>
</feature>
<protein>
    <recommendedName>
        <fullName evidence="4">Nephrocystin 3-like N-terminal domain-containing protein</fullName>
    </recommendedName>
</protein>
<dbReference type="Pfam" id="PF00023">
    <property type="entry name" value="Ank"/>
    <property type="match status" value="1"/>
</dbReference>
<dbReference type="PANTHER" id="PTHR24166">
    <property type="entry name" value="ROLLING PEBBLES, ISOFORM B"/>
    <property type="match status" value="1"/>
</dbReference>
<feature type="repeat" description="ANK" evidence="3">
    <location>
        <begin position="990"/>
        <end position="1022"/>
    </location>
</feature>
<dbReference type="OrthoDB" id="195446at2759"/>
<feature type="repeat" description="ANK" evidence="3">
    <location>
        <begin position="1118"/>
        <end position="1150"/>
    </location>
</feature>
<dbReference type="PROSITE" id="PS50088">
    <property type="entry name" value="ANK_REPEAT"/>
    <property type="match status" value="8"/>
</dbReference>
<keyword evidence="2 3" id="KW-0040">ANK repeat</keyword>
<name>S8BHY5_DACHA</name>
<evidence type="ECO:0000256" key="3">
    <source>
        <dbReference type="PROSITE-ProRule" id="PRU00023"/>
    </source>
</evidence>
<feature type="repeat" description="ANK" evidence="3">
    <location>
        <begin position="1022"/>
        <end position="1054"/>
    </location>
</feature>
<dbReference type="HOGENOM" id="CLU_000288_34_23_1"/>
<dbReference type="InterPro" id="IPR027417">
    <property type="entry name" value="P-loop_NTPase"/>
</dbReference>
<dbReference type="SMART" id="SM00248">
    <property type="entry name" value="ANK"/>
    <property type="match status" value="11"/>
</dbReference>
<feature type="repeat" description="ANK" evidence="3">
    <location>
        <begin position="856"/>
        <end position="888"/>
    </location>
</feature>
<gene>
    <name evidence="5" type="ORF">H072_7366</name>
</gene>
<dbReference type="PROSITE" id="PS50297">
    <property type="entry name" value="ANK_REP_REGION"/>
    <property type="match status" value="8"/>
</dbReference>
<dbReference type="AlphaFoldDB" id="S8BHY5"/>
<feature type="repeat" description="ANK" evidence="3">
    <location>
        <begin position="923"/>
        <end position="955"/>
    </location>
</feature>
<reference evidence="5 6" key="1">
    <citation type="journal article" date="2013" name="PLoS Genet.">
        <title>Genomic mechanisms accounting for the adaptation to parasitism in nematode-trapping fungi.</title>
        <authorList>
            <person name="Meerupati T."/>
            <person name="Andersson K.M."/>
            <person name="Friman E."/>
            <person name="Kumar D."/>
            <person name="Tunlid A."/>
            <person name="Ahren D."/>
        </authorList>
    </citation>
    <scope>NUCLEOTIDE SEQUENCE [LARGE SCALE GENOMIC DNA]</scope>
    <source>
        <strain evidence="5 6">CBS 200.50</strain>
    </source>
</reference>
<feature type="domain" description="Nephrocystin 3-like N-terminal" evidence="4">
    <location>
        <begin position="189"/>
        <end position="362"/>
    </location>
</feature>
<keyword evidence="6" id="KW-1185">Reference proteome</keyword>
<dbReference type="InterPro" id="IPR050889">
    <property type="entry name" value="Dendritic_Spine_Reg/Scaffold"/>
</dbReference>
<dbReference type="Gene3D" id="1.25.40.20">
    <property type="entry name" value="Ankyrin repeat-containing domain"/>
    <property type="match status" value="2"/>
</dbReference>